<evidence type="ECO:0000256" key="1">
    <source>
        <dbReference type="SAM" id="MobiDB-lite"/>
    </source>
</evidence>
<dbReference type="GeneID" id="108080426"/>
<dbReference type="OrthoDB" id="7872239at2759"/>
<sequence length="393" mass="43373">MNLPTTIILLVFAVVAWAVDPPSNQTVHIEDSPDFVDDDGAQPAALFVGFGVTEATIITATPTNENTTSASTRDTSSTTVTSTTESSTATSTVITTTASTTTTPKPPEEEIFLALLAENTVALTKSDFLANILNSETSNIISDLDKQVKSLSRINDIEKLLLNVTGSLAVSEADLLQSLVNSIYKVDYFGNRTINTVSYLLRFRELNRDRVNNFSSKLIGMQEQILRNSKGLDDKLSLVKQILKQYITPRVNNLKESFGHINVSQVTSEDELSTLPLLRNLTETSIIKATSLLNQLAMLNQTQDKSLYNLEEAVNKPEFANLNNINELLHIISISQKRIDLAISVCENRPTEYNANKYEPYSENHLPHSKNCSCKAKTNDLLSEQSWNIKAAV</sequence>
<proteinExistence type="predicted"/>
<dbReference type="RefSeq" id="XP_017030647.1">
    <property type="nucleotide sequence ID" value="XM_017175158.3"/>
</dbReference>
<gene>
    <name evidence="4" type="primary">LOC108080426</name>
</gene>
<name>A0A6P4INT8_DROKI</name>
<accession>A0A6P4INT8</accession>
<dbReference type="AlphaFoldDB" id="A0A6P4INT8"/>
<keyword evidence="2" id="KW-0732">Signal</keyword>
<feature type="region of interest" description="Disordered" evidence="1">
    <location>
        <begin position="61"/>
        <end position="105"/>
    </location>
</feature>
<feature type="signal peptide" evidence="2">
    <location>
        <begin position="1"/>
        <end position="18"/>
    </location>
</feature>
<feature type="compositionally biased region" description="Low complexity" evidence="1">
    <location>
        <begin position="67"/>
        <end position="103"/>
    </location>
</feature>
<evidence type="ECO:0000256" key="2">
    <source>
        <dbReference type="SAM" id="SignalP"/>
    </source>
</evidence>
<organism evidence="3 4">
    <name type="scientific">Drosophila kikkawai</name>
    <name type="common">Fruit fly</name>
    <dbReference type="NCBI Taxonomy" id="30033"/>
    <lineage>
        <taxon>Eukaryota</taxon>
        <taxon>Metazoa</taxon>
        <taxon>Ecdysozoa</taxon>
        <taxon>Arthropoda</taxon>
        <taxon>Hexapoda</taxon>
        <taxon>Insecta</taxon>
        <taxon>Pterygota</taxon>
        <taxon>Neoptera</taxon>
        <taxon>Endopterygota</taxon>
        <taxon>Diptera</taxon>
        <taxon>Brachycera</taxon>
        <taxon>Muscomorpha</taxon>
        <taxon>Ephydroidea</taxon>
        <taxon>Drosophilidae</taxon>
        <taxon>Drosophila</taxon>
        <taxon>Sophophora</taxon>
    </lineage>
</organism>
<evidence type="ECO:0000313" key="3">
    <source>
        <dbReference type="Proteomes" id="UP001652661"/>
    </source>
</evidence>
<keyword evidence="3" id="KW-1185">Reference proteome</keyword>
<protein>
    <submittedName>
        <fullName evidence="4">Uncharacterized protein</fullName>
    </submittedName>
</protein>
<reference evidence="4" key="1">
    <citation type="submission" date="2025-08" db="UniProtKB">
        <authorList>
            <consortium name="RefSeq"/>
        </authorList>
    </citation>
    <scope>IDENTIFICATION</scope>
    <source>
        <strain evidence="4">14028-0561.14</strain>
        <tissue evidence="4">Whole fly</tissue>
    </source>
</reference>
<dbReference type="Proteomes" id="UP001652661">
    <property type="component" value="Chromosome 3R"/>
</dbReference>
<feature type="chain" id="PRO_5027967466" evidence="2">
    <location>
        <begin position="19"/>
        <end position="393"/>
    </location>
</feature>
<evidence type="ECO:0000313" key="4">
    <source>
        <dbReference type="RefSeq" id="XP_017030647.1"/>
    </source>
</evidence>